<dbReference type="PANTHER" id="PTHR32305:SF15">
    <property type="entry name" value="PROTEIN RHSA-RELATED"/>
    <property type="match status" value="1"/>
</dbReference>
<dbReference type="RefSeq" id="WP_210667890.1">
    <property type="nucleotide sequence ID" value="NZ_JAGFBV010000035.1"/>
</dbReference>
<dbReference type="NCBIfam" id="TIGR03696">
    <property type="entry name" value="Rhs_assc_core"/>
    <property type="match status" value="1"/>
</dbReference>
<reference evidence="2 3" key="1">
    <citation type="submission" date="2021-03" db="EMBL/GenBank/DDBJ databases">
        <title>Flavobacterium Flabelliformis Sp. Nov. And Flavobacterium Geliluteum Sp. Nov., Two Novel Multidrug Resistant Psychrophilic Species Isolated From Antarctica.</title>
        <authorList>
            <person name="Kralova S."/>
            <person name="Busse H.J."/>
            <person name="Bezdicek M."/>
            <person name="Nykrynova M."/>
            <person name="Kroupova E."/>
            <person name="Krsek D."/>
            <person name="Sedlacek I."/>
        </authorList>
    </citation>
    <scope>NUCLEOTIDE SEQUENCE [LARGE SCALE GENOMIC DNA]</scope>
    <source>
        <strain evidence="2 3">P7388</strain>
    </source>
</reference>
<comment type="caution">
    <text evidence="2">The sequence shown here is derived from an EMBL/GenBank/DDBJ whole genome shotgun (WGS) entry which is preliminary data.</text>
</comment>
<proteinExistence type="predicted"/>
<dbReference type="Proteomes" id="UP000675047">
    <property type="component" value="Unassembled WGS sequence"/>
</dbReference>
<evidence type="ECO:0000313" key="2">
    <source>
        <dbReference type="EMBL" id="MBP4139796.1"/>
    </source>
</evidence>
<dbReference type="Pfam" id="PF14891">
    <property type="entry name" value="Peptidase_M91"/>
    <property type="match status" value="1"/>
</dbReference>
<dbReference type="PANTHER" id="PTHR32305">
    <property type="match status" value="1"/>
</dbReference>
<evidence type="ECO:0008006" key="4">
    <source>
        <dbReference type="Google" id="ProtNLM"/>
    </source>
</evidence>
<feature type="region of interest" description="Disordered" evidence="1">
    <location>
        <begin position="417"/>
        <end position="450"/>
    </location>
</feature>
<dbReference type="AlphaFoldDB" id="A0A941AYT6"/>
<dbReference type="InterPro" id="IPR028208">
    <property type="entry name" value="Effector_pro_NleD-like"/>
</dbReference>
<dbReference type="InterPro" id="IPR050708">
    <property type="entry name" value="T6SS_VgrG/RHS"/>
</dbReference>
<sequence>MFAFKLNYNNDTSNPAVQKLYNRNIAEAFWKTASDNAERGYGYQYDNLNRLTNAMYAKNGLITNAYNENLSYDKNGNIVSLGRNGDTDPQMQPFVIDDLTYDYADANSNQLAKVTDSPAGNDNSGFKDLNKIGDDYAYDANGNMISDKNKNITTIAYNHLNLPKKITFGTTGSIEYIYNAAGQKLEKIVTDDGVVVNTTYLGGFQYKDNVLQFFPTAEGYVKNDAGVLSYVFQYKDHLGNIRLSYAKNPTTNVLEIIEENNYYPFGLKHNGYNPPNTSLGNNDAQKYRYNGKELQDELGLNLYDYGARNYDPAIGRWMNIDPLAEQMRRWSPYNYAFNNPMRFTDPDGMGPNDIIIWGSASYKQTALNDLQKLTNDKLTISEDGKVTIEQKGGSNADKTLSIGTDLISSLIESPKTTTVEQSWGDNGTKADSGMDSLITSKGPGPGTDSTVKYNPNGKGETIVNADGTKGRPAFIGLGHELAHAKENATGTRSVKVNDTKIDPDDGTKGTLTESEIQVRAVDSQIRKEQGVVERKQPYN</sequence>
<evidence type="ECO:0000256" key="1">
    <source>
        <dbReference type="SAM" id="MobiDB-lite"/>
    </source>
</evidence>
<dbReference type="InterPro" id="IPR022385">
    <property type="entry name" value="Rhs_assc_core"/>
</dbReference>
<organism evidence="2 3">
    <name type="scientific">Flavobacterium geliluteum</name>
    <dbReference type="NCBI Taxonomy" id="2816120"/>
    <lineage>
        <taxon>Bacteria</taxon>
        <taxon>Pseudomonadati</taxon>
        <taxon>Bacteroidota</taxon>
        <taxon>Flavobacteriia</taxon>
        <taxon>Flavobacteriales</taxon>
        <taxon>Flavobacteriaceae</taxon>
        <taxon>Flavobacterium</taxon>
    </lineage>
</organism>
<gene>
    <name evidence="2" type="ORF">J3495_17110</name>
</gene>
<keyword evidence="3" id="KW-1185">Reference proteome</keyword>
<name>A0A941AYT6_9FLAO</name>
<protein>
    <recommendedName>
        <fullName evidence="4">RHS repeat-associated core domain-containing protein</fullName>
    </recommendedName>
</protein>
<accession>A0A941AYT6</accession>
<evidence type="ECO:0000313" key="3">
    <source>
        <dbReference type="Proteomes" id="UP000675047"/>
    </source>
</evidence>
<dbReference type="EMBL" id="JAGFBV010000035">
    <property type="protein sequence ID" value="MBP4139796.1"/>
    <property type="molecule type" value="Genomic_DNA"/>
</dbReference>
<dbReference type="Gene3D" id="2.180.10.10">
    <property type="entry name" value="RHS repeat-associated core"/>
    <property type="match status" value="1"/>
</dbReference>